<keyword evidence="10" id="KW-0539">Nucleus</keyword>
<organism evidence="14 15">
    <name type="scientific">Rhipicephalus sanguineus</name>
    <name type="common">Brown dog tick</name>
    <name type="synonym">Ixodes sanguineus</name>
    <dbReference type="NCBI Taxonomy" id="34632"/>
    <lineage>
        <taxon>Eukaryota</taxon>
        <taxon>Metazoa</taxon>
        <taxon>Ecdysozoa</taxon>
        <taxon>Arthropoda</taxon>
        <taxon>Chelicerata</taxon>
        <taxon>Arachnida</taxon>
        <taxon>Acari</taxon>
        <taxon>Parasitiformes</taxon>
        <taxon>Ixodida</taxon>
        <taxon>Ixodoidea</taxon>
        <taxon>Ixodidae</taxon>
        <taxon>Rhipicephalinae</taxon>
        <taxon>Rhipicephalus</taxon>
        <taxon>Rhipicephalus</taxon>
    </lineage>
</organism>
<feature type="binding site" evidence="11">
    <location>
        <position position="22"/>
    </location>
    <ligand>
        <name>Zn(2+)</name>
        <dbReference type="ChEBI" id="CHEBI:29105"/>
    </ligand>
</feature>
<evidence type="ECO:0000256" key="7">
    <source>
        <dbReference type="ARBA" id="ARBA00023125"/>
    </source>
</evidence>
<keyword evidence="5 11" id="KW-0862">Zinc</keyword>
<proteinExistence type="inferred from homology"/>
<dbReference type="GO" id="GO:0005634">
    <property type="term" value="C:nucleus"/>
    <property type="evidence" value="ECO:0007669"/>
    <property type="project" value="UniProtKB-SubCell"/>
</dbReference>
<evidence type="ECO:0000313" key="15">
    <source>
        <dbReference type="Proteomes" id="UP000821837"/>
    </source>
</evidence>
<feature type="binding site" evidence="11">
    <location>
        <position position="26"/>
    </location>
    <ligand>
        <name>Zn(2+)</name>
        <dbReference type="ChEBI" id="CHEBI:29105"/>
    </ligand>
</feature>
<evidence type="ECO:0000256" key="4">
    <source>
        <dbReference type="ARBA" id="ARBA00022723"/>
    </source>
</evidence>
<protein>
    <recommendedName>
        <fullName evidence="13">p53 DNA-binding domain-containing protein</fullName>
    </recommendedName>
</protein>
<evidence type="ECO:0000256" key="5">
    <source>
        <dbReference type="ARBA" id="ARBA00022833"/>
    </source>
</evidence>
<dbReference type="InterPro" id="IPR002117">
    <property type="entry name" value="p53_tumour_suppressor"/>
</dbReference>
<dbReference type="VEuPathDB" id="VectorBase:RSAN_044146"/>
<reference evidence="14" key="1">
    <citation type="journal article" date="2020" name="Cell">
        <title>Large-Scale Comparative Analyses of Tick Genomes Elucidate Their Genetic Diversity and Vector Capacities.</title>
        <authorList>
            <consortium name="Tick Genome and Microbiome Consortium (TIGMIC)"/>
            <person name="Jia N."/>
            <person name="Wang J."/>
            <person name="Shi W."/>
            <person name="Du L."/>
            <person name="Sun Y."/>
            <person name="Zhan W."/>
            <person name="Jiang J.F."/>
            <person name="Wang Q."/>
            <person name="Zhang B."/>
            <person name="Ji P."/>
            <person name="Bell-Sakyi L."/>
            <person name="Cui X.M."/>
            <person name="Yuan T.T."/>
            <person name="Jiang B.G."/>
            <person name="Yang W.F."/>
            <person name="Lam T.T."/>
            <person name="Chang Q.C."/>
            <person name="Ding S.J."/>
            <person name="Wang X.J."/>
            <person name="Zhu J.G."/>
            <person name="Ruan X.D."/>
            <person name="Zhao L."/>
            <person name="Wei J.T."/>
            <person name="Ye R.Z."/>
            <person name="Que T.C."/>
            <person name="Du C.H."/>
            <person name="Zhou Y.H."/>
            <person name="Cheng J.X."/>
            <person name="Dai P.F."/>
            <person name="Guo W.B."/>
            <person name="Han X.H."/>
            <person name="Huang E.J."/>
            <person name="Li L.F."/>
            <person name="Wei W."/>
            <person name="Gao Y.C."/>
            <person name="Liu J.Z."/>
            <person name="Shao H.Z."/>
            <person name="Wang X."/>
            <person name="Wang C.C."/>
            <person name="Yang T.C."/>
            <person name="Huo Q.B."/>
            <person name="Li W."/>
            <person name="Chen H.Y."/>
            <person name="Chen S.E."/>
            <person name="Zhou L.G."/>
            <person name="Ni X.B."/>
            <person name="Tian J.H."/>
            <person name="Sheng Y."/>
            <person name="Liu T."/>
            <person name="Pan Y.S."/>
            <person name="Xia L.Y."/>
            <person name="Li J."/>
            <person name="Zhao F."/>
            <person name="Cao W.C."/>
        </authorList>
    </citation>
    <scope>NUCLEOTIDE SEQUENCE</scope>
    <source>
        <strain evidence="14">Rsan-2018</strain>
    </source>
</reference>
<keyword evidence="9" id="KW-0804">Transcription</keyword>
<dbReference type="Gene3D" id="2.60.40.720">
    <property type="match status" value="1"/>
</dbReference>
<dbReference type="AlphaFoldDB" id="A0A9D4PE88"/>
<dbReference type="GO" id="GO:0046872">
    <property type="term" value="F:metal ion binding"/>
    <property type="evidence" value="ECO:0007669"/>
    <property type="project" value="UniProtKB-KW"/>
</dbReference>
<feature type="compositionally biased region" description="Polar residues" evidence="12">
    <location>
        <begin position="100"/>
        <end position="110"/>
    </location>
</feature>
<accession>A0A9D4PE88</accession>
<evidence type="ECO:0000259" key="13">
    <source>
        <dbReference type="Pfam" id="PF00870"/>
    </source>
</evidence>
<evidence type="ECO:0000256" key="9">
    <source>
        <dbReference type="ARBA" id="ARBA00023163"/>
    </source>
</evidence>
<keyword evidence="6" id="KW-0805">Transcription regulation</keyword>
<dbReference type="EMBL" id="JABSTV010001254">
    <property type="protein sequence ID" value="KAH7939450.1"/>
    <property type="molecule type" value="Genomic_DNA"/>
</dbReference>
<dbReference type="PRINTS" id="PR00386">
    <property type="entry name" value="P53SUPPRESSR"/>
</dbReference>
<evidence type="ECO:0000256" key="3">
    <source>
        <dbReference type="ARBA" id="ARBA00022703"/>
    </source>
</evidence>
<dbReference type="InterPro" id="IPR011615">
    <property type="entry name" value="p53_DNA-bd"/>
</dbReference>
<dbReference type="PANTHER" id="PTHR11447">
    <property type="entry name" value="CELLULAR TUMOR ANTIGEN P53"/>
    <property type="match status" value="1"/>
</dbReference>
<comment type="subcellular location">
    <subcellularLocation>
        <location evidence="1">Nucleus</location>
    </subcellularLocation>
</comment>
<comment type="cofactor">
    <cofactor evidence="11">
        <name>Zn(2+)</name>
        <dbReference type="ChEBI" id="CHEBI:29105"/>
    </cofactor>
    <text evidence="11">Binds 1 zinc ion per subunit.</text>
</comment>
<dbReference type="Proteomes" id="UP000821837">
    <property type="component" value="Chromosome 8"/>
</dbReference>
<gene>
    <name evidence="14" type="ORF">HPB52_012705</name>
</gene>
<dbReference type="GO" id="GO:0006915">
    <property type="term" value="P:apoptotic process"/>
    <property type="evidence" value="ECO:0007669"/>
    <property type="project" value="UniProtKB-KW"/>
</dbReference>
<evidence type="ECO:0000313" key="14">
    <source>
        <dbReference type="EMBL" id="KAH7939450.1"/>
    </source>
</evidence>
<keyword evidence="7" id="KW-0238">DNA-binding</keyword>
<sequence>MHHVTILSAEMRYTVYHLRFMCLSSCSTGIDRRGVKLVWTLENNGSIIGRQVIDLKLCASPVRDRKKEEKISSREMNSSLRGGVIGGSVTHPVDKRPSRLSANTTFSQTRPQKRGLTSVATVTTGGITGAPAKVRKTEQEREGEYIIKVSDQQLC</sequence>
<name>A0A9D4PE88_RHISA</name>
<dbReference type="PANTHER" id="PTHR11447:SF16">
    <property type="entry name" value="P53 PROTEIN LONG FORM VARIANT 1"/>
    <property type="match status" value="1"/>
</dbReference>
<keyword evidence="3" id="KW-0053">Apoptosis</keyword>
<feature type="domain" description="p53 DNA-binding" evidence="13">
    <location>
        <begin position="12"/>
        <end position="70"/>
    </location>
</feature>
<dbReference type="GO" id="GO:0000981">
    <property type="term" value="F:DNA-binding transcription factor activity, RNA polymerase II-specific"/>
    <property type="evidence" value="ECO:0007669"/>
    <property type="project" value="TreeGrafter"/>
</dbReference>
<feature type="region of interest" description="Disordered" evidence="12">
    <location>
        <begin position="66"/>
        <end position="117"/>
    </location>
</feature>
<evidence type="ECO:0000256" key="2">
    <source>
        <dbReference type="ARBA" id="ARBA00006167"/>
    </source>
</evidence>
<keyword evidence="8" id="KW-0010">Activator</keyword>
<comment type="similarity">
    <text evidence="2">Belongs to the p53 family.</text>
</comment>
<evidence type="ECO:0000256" key="10">
    <source>
        <dbReference type="ARBA" id="ARBA00023242"/>
    </source>
</evidence>
<evidence type="ECO:0000256" key="8">
    <source>
        <dbReference type="ARBA" id="ARBA00023159"/>
    </source>
</evidence>
<comment type="caution">
    <text evidence="14">The sequence shown here is derived from an EMBL/GenBank/DDBJ whole genome shotgun (WGS) entry which is preliminary data.</text>
</comment>
<dbReference type="GO" id="GO:0000978">
    <property type="term" value="F:RNA polymerase II cis-regulatory region sequence-specific DNA binding"/>
    <property type="evidence" value="ECO:0007669"/>
    <property type="project" value="TreeGrafter"/>
</dbReference>
<keyword evidence="15" id="KW-1185">Reference proteome</keyword>
<dbReference type="InterPro" id="IPR012346">
    <property type="entry name" value="p53/RUNT-type_TF_DNA-bd_sf"/>
</dbReference>
<evidence type="ECO:0000256" key="11">
    <source>
        <dbReference type="PIRSR" id="PIRSR602117-1"/>
    </source>
</evidence>
<dbReference type="InterPro" id="IPR008967">
    <property type="entry name" value="p53-like_TF_DNA-bd_sf"/>
</dbReference>
<evidence type="ECO:0000256" key="6">
    <source>
        <dbReference type="ARBA" id="ARBA00023015"/>
    </source>
</evidence>
<evidence type="ECO:0000256" key="12">
    <source>
        <dbReference type="SAM" id="MobiDB-lite"/>
    </source>
</evidence>
<reference evidence="14" key="2">
    <citation type="submission" date="2021-09" db="EMBL/GenBank/DDBJ databases">
        <authorList>
            <person name="Jia N."/>
            <person name="Wang J."/>
            <person name="Shi W."/>
            <person name="Du L."/>
            <person name="Sun Y."/>
            <person name="Zhan W."/>
            <person name="Jiang J."/>
            <person name="Wang Q."/>
            <person name="Zhang B."/>
            <person name="Ji P."/>
            <person name="Sakyi L.B."/>
            <person name="Cui X."/>
            <person name="Yuan T."/>
            <person name="Jiang B."/>
            <person name="Yang W."/>
            <person name="Lam T.T.-Y."/>
            <person name="Chang Q."/>
            <person name="Ding S."/>
            <person name="Wang X."/>
            <person name="Zhu J."/>
            <person name="Ruan X."/>
            <person name="Zhao L."/>
            <person name="Wei J."/>
            <person name="Que T."/>
            <person name="Du C."/>
            <person name="Cheng J."/>
            <person name="Dai P."/>
            <person name="Han X."/>
            <person name="Huang E."/>
            <person name="Gao Y."/>
            <person name="Liu J."/>
            <person name="Shao H."/>
            <person name="Ye R."/>
            <person name="Li L."/>
            <person name="Wei W."/>
            <person name="Wang X."/>
            <person name="Wang C."/>
            <person name="Huo Q."/>
            <person name="Li W."/>
            <person name="Guo W."/>
            <person name="Chen H."/>
            <person name="Chen S."/>
            <person name="Zhou L."/>
            <person name="Zhou L."/>
            <person name="Ni X."/>
            <person name="Tian J."/>
            <person name="Zhou Y."/>
            <person name="Sheng Y."/>
            <person name="Liu T."/>
            <person name="Pan Y."/>
            <person name="Xia L."/>
            <person name="Li J."/>
            <person name="Zhao F."/>
            <person name="Cao W."/>
        </authorList>
    </citation>
    <scope>NUCLEOTIDE SEQUENCE</scope>
    <source>
        <strain evidence="14">Rsan-2018</strain>
        <tissue evidence="14">Larvae</tissue>
    </source>
</reference>
<evidence type="ECO:0000256" key="1">
    <source>
        <dbReference type="ARBA" id="ARBA00004123"/>
    </source>
</evidence>
<dbReference type="SUPFAM" id="SSF49417">
    <property type="entry name" value="p53-like transcription factors"/>
    <property type="match status" value="1"/>
</dbReference>
<keyword evidence="4 11" id="KW-0479">Metal-binding</keyword>
<dbReference type="Pfam" id="PF00870">
    <property type="entry name" value="P53"/>
    <property type="match status" value="1"/>
</dbReference>